<dbReference type="GO" id="GO:0030247">
    <property type="term" value="F:polysaccharide binding"/>
    <property type="evidence" value="ECO:0007669"/>
    <property type="project" value="InterPro"/>
</dbReference>
<keyword evidence="9" id="KW-0732">Signal</keyword>
<dbReference type="InterPro" id="IPR004867">
    <property type="entry name" value="CHB_C_dom"/>
</dbReference>
<dbReference type="Pfam" id="PF03173">
    <property type="entry name" value="CHB_HEX"/>
    <property type="match status" value="1"/>
</dbReference>
<feature type="active site" description="Proton donor" evidence="8">
    <location>
        <position position="543"/>
    </location>
</feature>
<dbReference type="CDD" id="cd06569">
    <property type="entry name" value="GH20_Sm-chitobiase-like"/>
    <property type="match status" value="1"/>
</dbReference>
<dbReference type="Pfam" id="PF00728">
    <property type="entry name" value="Glyco_hydro_20"/>
    <property type="match status" value="1"/>
</dbReference>
<evidence type="ECO:0000256" key="9">
    <source>
        <dbReference type="SAM" id="SignalP"/>
    </source>
</evidence>
<feature type="domain" description="Chitobiase/beta-hexosaminidases N-terminal" evidence="10">
    <location>
        <begin position="36"/>
        <end position="197"/>
    </location>
</feature>
<evidence type="ECO:0000256" key="1">
    <source>
        <dbReference type="ARBA" id="ARBA00001231"/>
    </source>
</evidence>
<dbReference type="EMBL" id="LVIE01000001">
    <property type="protein sequence ID" value="OHT26143.1"/>
    <property type="molecule type" value="Genomic_DNA"/>
</dbReference>
<dbReference type="Gene3D" id="2.60.40.290">
    <property type="match status" value="1"/>
</dbReference>
<dbReference type="GO" id="GO:0030203">
    <property type="term" value="P:glycosaminoglycan metabolic process"/>
    <property type="evidence" value="ECO:0007669"/>
    <property type="project" value="TreeGrafter"/>
</dbReference>
<proteinExistence type="inferred from homology"/>
<dbReference type="InterPro" id="IPR025705">
    <property type="entry name" value="Beta_hexosaminidase_sua/sub"/>
</dbReference>
<evidence type="ECO:0000313" key="12">
    <source>
        <dbReference type="Proteomes" id="UP000179588"/>
    </source>
</evidence>
<keyword evidence="12" id="KW-1185">Reference proteome</keyword>
<dbReference type="Gene3D" id="3.30.379.10">
    <property type="entry name" value="Chitobiase/beta-hexosaminidase domain 2-like"/>
    <property type="match status" value="1"/>
</dbReference>
<comment type="similarity">
    <text evidence="2">Belongs to the glycosyl hydrolase 20 family.</text>
</comment>
<accession>A0A1S1HXV9</accession>
<dbReference type="InterPro" id="IPR014756">
    <property type="entry name" value="Ig_E-set"/>
</dbReference>
<reference evidence="11 12" key="1">
    <citation type="submission" date="2016-03" db="EMBL/GenBank/DDBJ databases">
        <title>Genome sequence of Providencia stuartii strain, isolated from the salivary glands of larval Lucilia sericata.</title>
        <authorList>
            <person name="Yuan Y."/>
            <person name="Zhang Y."/>
            <person name="Fu S."/>
            <person name="Crippen T.L."/>
            <person name="Visi D."/>
            <person name="Benbow M.E."/>
            <person name="Allen M."/>
            <person name="Tomberlin J.K."/>
            <person name="Sze S.-H."/>
            <person name="Tarone A.M."/>
        </authorList>
    </citation>
    <scope>NUCLEOTIDE SEQUENCE [LARGE SCALE GENOMIC DNA]</scope>
    <source>
        <strain evidence="11 12">Crippen</strain>
    </source>
</reference>
<dbReference type="InterPro" id="IPR015883">
    <property type="entry name" value="Glyco_hydro_20_cat"/>
</dbReference>
<gene>
    <name evidence="11" type="ORF">A3Q29_00945</name>
</gene>
<dbReference type="Gene3D" id="2.60.40.10">
    <property type="entry name" value="Immunoglobulins"/>
    <property type="match status" value="1"/>
</dbReference>
<dbReference type="Gene3D" id="3.20.20.80">
    <property type="entry name" value="Glycosidases"/>
    <property type="match status" value="1"/>
</dbReference>
<dbReference type="GO" id="GO:0004563">
    <property type="term" value="F:beta-N-acetylhexosaminidase activity"/>
    <property type="evidence" value="ECO:0007669"/>
    <property type="project" value="UniProtKB-EC"/>
</dbReference>
<dbReference type="PANTHER" id="PTHR22600:SF57">
    <property type="entry name" value="BETA-N-ACETYLHEXOSAMINIDASE"/>
    <property type="match status" value="1"/>
</dbReference>
<dbReference type="GO" id="GO:0016020">
    <property type="term" value="C:membrane"/>
    <property type="evidence" value="ECO:0007669"/>
    <property type="project" value="TreeGrafter"/>
</dbReference>
<dbReference type="EC" id="3.2.1.52" evidence="3"/>
<dbReference type="InterPro" id="IPR029018">
    <property type="entry name" value="Hex-like_dom2"/>
</dbReference>
<comment type="caution">
    <text evidence="11">The sequence shown here is derived from an EMBL/GenBank/DDBJ whole genome shotgun (WGS) entry which is preliminary data.</text>
</comment>
<evidence type="ECO:0000256" key="2">
    <source>
        <dbReference type="ARBA" id="ARBA00006285"/>
    </source>
</evidence>
<dbReference type="InterPro" id="IPR013783">
    <property type="entry name" value="Ig-like_fold"/>
</dbReference>
<dbReference type="SUPFAM" id="SSF55545">
    <property type="entry name" value="beta-N-acetylhexosaminidase-like domain"/>
    <property type="match status" value="1"/>
</dbReference>
<dbReference type="InterPro" id="IPR012291">
    <property type="entry name" value="CBM2_carb-bd_dom_sf"/>
</dbReference>
<organism evidence="11 12">
    <name type="scientific">Providencia stuartii</name>
    <dbReference type="NCBI Taxonomy" id="588"/>
    <lineage>
        <taxon>Bacteria</taxon>
        <taxon>Pseudomonadati</taxon>
        <taxon>Pseudomonadota</taxon>
        <taxon>Gammaproteobacteria</taxon>
        <taxon>Enterobacterales</taxon>
        <taxon>Morganellaceae</taxon>
        <taxon>Providencia</taxon>
    </lineage>
</organism>
<keyword evidence="5" id="KW-0326">Glycosidase</keyword>
<dbReference type="Pfam" id="PF02838">
    <property type="entry name" value="Glyco_hydro_20b"/>
    <property type="match status" value="1"/>
</dbReference>
<protein>
    <recommendedName>
        <fullName evidence="3">beta-N-acetylhexosaminidase</fullName>
        <ecNumber evidence="3">3.2.1.52</ecNumber>
    </recommendedName>
    <alternativeName>
        <fullName evidence="6">Beta-N-acetylhexosaminidase</fullName>
    </alternativeName>
    <alternativeName>
        <fullName evidence="7">N-acetyl-beta-glucosaminidase</fullName>
    </alternativeName>
</protein>
<keyword evidence="4" id="KW-0378">Hydrolase</keyword>
<dbReference type="InterPro" id="IPR004866">
    <property type="entry name" value="CHB/HEX_N_dom"/>
</dbReference>
<dbReference type="SUPFAM" id="SSF49384">
    <property type="entry name" value="Carbohydrate-binding domain"/>
    <property type="match status" value="1"/>
</dbReference>
<evidence type="ECO:0000256" key="4">
    <source>
        <dbReference type="ARBA" id="ARBA00022801"/>
    </source>
</evidence>
<dbReference type="AlphaFoldDB" id="A0A1S1HXV9"/>
<evidence type="ECO:0000256" key="6">
    <source>
        <dbReference type="ARBA" id="ARBA00030512"/>
    </source>
</evidence>
<dbReference type="InterPro" id="IPR017853">
    <property type="entry name" value="GH"/>
</dbReference>
<comment type="catalytic activity">
    <reaction evidence="1">
        <text>Hydrolysis of terminal non-reducing N-acetyl-D-hexosamine residues in N-acetyl-beta-D-hexosaminides.</text>
        <dbReference type="EC" id="3.2.1.52"/>
    </reaction>
</comment>
<dbReference type="SMART" id="SM01081">
    <property type="entry name" value="CHB_HEX"/>
    <property type="match status" value="1"/>
</dbReference>
<dbReference type="InterPro" id="IPR015882">
    <property type="entry name" value="HEX_bac_N"/>
</dbReference>
<dbReference type="PRINTS" id="PR00738">
    <property type="entry name" value="GLHYDRLASE20"/>
</dbReference>
<evidence type="ECO:0000256" key="5">
    <source>
        <dbReference type="ARBA" id="ARBA00023295"/>
    </source>
</evidence>
<dbReference type="GO" id="GO:0005975">
    <property type="term" value="P:carbohydrate metabolic process"/>
    <property type="evidence" value="ECO:0007669"/>
    <property type="project" value="InterPro"/>
</dbReference>
<evidence type="ECO:0000256" key="7">
    <source>
        <dbReference type="ARBA" id="ARBA00033000"/>
    </source>
</evidence>
<dbReference type="CDD" id="cd02847">
    <property type="entry name" value="E_set_Chitobiase_C"/>
    <property type="match status" value="1"/>
</dbReference>
<dbReference type="PANTHER" id="PTHR22600">
    <property type="entry name" value="BETA-HEXOSAMINIDASE"/>
    <property type="match status" value="1"/>
</dbReference>
<evidence type="ECO:0000256" key="8">
    <source>
        <dbReference type="PIRSR" id="PIRSR625705-1"/>
    </source>
</evidence>
<dbReference type="SUPFAM" id="SSF51445">
    <property type="entry name" value="(Trans)glycosidases"/>
    <property type="match status" value="1"/>
</dbReference>
<dbReference type="Proteomes" id="UP000179588">
    <property type="component" value="Unassembled WGS sequence"/>
</dbReference>
<feature type="chain" id="PRO_5010211119" description="beta-N-acetylhexosaminidase" evidence="9">
    <location>
        <begin position="25"/>
        <end position="892"/>
    </location>
</feature>
<dbReference type="Pfam" id="PF03174">
    <property type="entry name" value="CHB_HEX_C"/>
    <property type="match status" value="1"/>
</dbReference>
<evidence type="ECO:0000256" key="3">
    <source>
        <dbReference type="ARBA" id="ARBA00012663"/>
    </source>
</evidence>
<dbReference type="InterPro" id="IPR008965">
    <property type="entry name" value="CBM2/CBM3_carb-bd_dom_sf"/>
</dbReference>
<evidence type="ECO:0000313" key="11">
    <source>
        <dbReference type="EMBL" id="OHT26143.1"/>
    </source>
</evidence>
<dbReference type="SUPFAM" id="SSF81296">
    <property type="entry name" value="E set domains"/>
    <property type="match status" value="1"/>
</dbReference>
<name>A0A1S1HXV9_PROST</name>
<feature type="signal peptide" evidence="9">
    <location>
        <begin position="1"/>
        <end position="24"/>
    </location>
</feature>
<sequence>MKKNYLSPLALLISATLFSTIVSAEQSSTQVVDALANMDVKINVIDNQAGEHGIDCAALGADWAACNRVDITLTNGSDAIESDDWALYFHSIRQILKQDNPQFKITHVTGDLHKITPTSQFKGIKAHEKVVLPITGEYWQVNYSDFMPRWYATSGDALPRNLKSTDTQDPTQFVAPFELKNWKRVGADNNVLMTAENRYQKNTALNALSEQQMRGQILPTPLDITLQQGDVDLSKGINLHLEGLTKEELTVINEHLQQVKLKQNNQGFLVEGKIIPNQFAIDNQISGAYELVITPQKALIVGYDRVGLFYGMESLLSAVSESEKPTIATMTVKDKPRMEYRGVFLDVGRNFHSKQVVMRLIDQMSRYKLNKFHFHLTDDEGWRIEIPGLPELTEVGSQRCHDLDEQTCLLPQLGSGAENNNMGSGYFTRDDYIDILRYAKARHIEVIPEIDMPAHARAAVVSMEARYNKLKAAGDEKGAEQYRLVDPSDTSVTTSVQFYDKRSYLNPCLESSKNFVNKVVSEVMQMHEEAGVPLKTWHFGGDEAKNIRLGAGFQDKNGAIESGKGIIDKQIEDKPWAKSKACQLLIENGDVSDFDHLSSHFAKQVSEGLQQEGVTTMQAWQDGLKDAVNAKDFATKNVRVNFWDTLYWGGFDSANDWANKGYQVVISNPDYVYFDMPYEVNPSESGYYWATRASDEQKVFSFAPDNLPQNAETSVDRDGNQFTAKSDKPWPGIYGLSGQLWSEAVRTDDQVEYMLFPRILPLAERAWHKAEWENDYQAGREYVGGKTQHVSQQNLANDWDRFATIVGVKELPRLDRAGVAYRIPVPGAKIENGVLLANLSYPGLVIEYSLGESDHWQTYSAQHPPKVNGSVKVRAKNALGTRTSRVEIVTQK</sequence>
<evidence type="ECO:0000259" key="10">
    <source>
        <dbReference type="SMART" id="SM01081"/>
    </source>
</evidence>